<evidence type="ECO:0000256" key="11">
    <source>
        <dbReference type="SAM" id="Phobius"/>
    </source>
</evidence>
<dbReference type="EMBL" id="BCMY01000006">
    <property type="protein sequence ID" value="GAQ41823.1"/>
    <property type="molecule type" value="Genomic_DNA"/>
</dbReference>
<sequence length="426" mass="47319">MIIIWYICEHFLEATKRRQQLNPERRSIVPDFPIRTSPNTQLDLAESADLQASPSPHDGMARRASCPTFPSSCLLPAHLAEAEKMTLTAYASYPDSPDLAALNLSRLVARLEHNLLSSAADLKPLRRSEYQRMRVEANIDYARTNLQTLERTLPQIKPIDRRNDLQSDLARQRQVLKQLQNVLDEISSSQAEPQADDDEEEDDSLDGEDLLGTPDEGSTTDEQLEHEEKDRDIVPDDHEPTTTATAASITNTLPTSTTTEPPSQTAEATPAPTQEQPSTLRNRSHAPTTTPSTATASATGSSFQKNPPSPQQSSDARLQATEETLSSHRAEQEDLTSSMLALATQLKTSAQTFHSSLEAEKSVLARAVDGIDRTAGNMKVAEQRMGMLRRMTEGKGWWGRMMLYAWIFGMWLVAILIVFLGPKLRF</sequence>
<evidence type="ECO:0000256" key="2">
    <source>
        <dbReference type="ARBA" id="ARBA00007891"/>
    </source>
</evidence>
<keyword evidence="5" id="KW-0256">Endoplasmic reticulum</keyword>
<accession>A0A117DZZ9</accession>
<feature type="region of interest" description="Disordered" evidence="10">
    <location>
        <begin position="186"/>
        <end position="333"/>
    </location>
</feature>
<keyword evidence="3" id="KW-0813">Transport</keyword>
<feature type="compositionally biased region" description="Basic and acidic residues" evidence="10">
    <location>
        <begin position="226"/>
        <end position="240"/>
    </location>
</feature>
<dbReference type="VEuPathDB" id="FungiDB:An08g06120"/>
<dbReference type="OMA" id="YAWIFGL"/>
<evidence type="ECO:0000256" key="3">
    <source>
        <dbReference type="ARBA" id="ARBA00022448"/>
    </source>
</evidence>
<dbReference type="GO" id="GO:0005789">
    <property type="term" value="C:endoplasmic reticulum membrane"/>
    <property type="evidence" value="ECO:0007669"/>
    <property type="project" value="UniProtKB-SubCell"/>
</dbReference>
<evidence type="ECO:0000256" key="7">
    <source>
        <dbReference type="ARBA" id="ARBA00022927"/>
    </source>
</evidence>
<dbReference type="Proteomes" id="UP000068243">
    <property type="component" value="Unassembled WGS sequence"/>
</dbReference>
<keyword evidence="8 11" id="KW-1133">Transmembrane helix</keyword>
<dbReference type="GO" id="GO:0006890">
    <property type="term" value="P:retrograde vesicle-mediated transport, Golgi to endoplasmic reticulum"/>
    <property type="evidence" value="ECO:0007669"/>
    <property type="project" value="TreeGrafter"/>
</dbReference>
<proteinExistence type="inferred from homology"/>
<comment type="subcellular location">
    <subcellularLocation>
        <location evidence="1">Endoplasmic reticulum membrane</location>
        <topology evidence="1">Single-pass type IV membrane protein</topology>
    </subcellularLocation>
</comment>
<feature type="compositionally biased region" description="Low complexity" evidence="10">
    <location>
        <begin position="286"/>
        <end position="302"/>
    </location>
</feature>
<dbReference type="OrthoDB" id="3231855at2759"/>
<dbReference type="AlphaFoldDB" id="A0A117DZZ9"/>
<gene>
    <name evidence="12" type="ORF">ABL_04484</name>
</gene>
<keyword evidence="4 11" id="KW-0812">Transmembrane</keyword>
<keyword evidence="6" id="KW-0931">ER-Golgi transport</keyword>
<name>A0A117DZZ9_ASPNG</name>
<dbReference type="PANTHER" id="PTHR13050">
    <property type="entry name" value="USE1-LIKE PROTEIN"/>
    <property type="match status" value="1"/>
</dbReference>
<dbReference type="InterPro" id="IPR019150">
    <property type="entry name" value="Vesicle_transport_protein_Use1"/>
</dbReference>
<dbReference type="CDD" id="cd15860">
    <property type="entry name" value="SNARE_USE1"/>
    <property type="match status" value="1"/>
</dbReference>
<organism evidence="12 13">
    <name type="scientific">Aspergillus niger</name>
    <dbReference type="NCBI Taxonomy" id="5061"/>
    <lineage>
        <taxon>Eukaryota</taxon>
        <taxon>Fungi</taxon>
        <taxon>Dikarya</taxon>
        <taxon>Ascomycota</taxon>
        <taxon>Pezizomycotina</taxon>
        <taxon>Eurotiomycetes</taxon>
        <taxon>Eurotiomycetidae</taxon>
        <taxon>Eurotiales</taxon>
        <taxon>Aspergillaceae</taxon>
        <taxon>Aspergillus</taxon>
        <taxon>Aspergillus subgen. Circumdati</taxon>
    </lineage>
</organism>
<feature type="transmembrane region" description="Helical" evidence="11">
    <location>
        <begin position="397"/>
        <end position="420"/>
    </location>
</feature>
<dbReference type="PANTHER" id="PTHR13050:SF7">
    <property type="entry name" value="VESICLE TRANSPORT PROTEIN USE1"/>
    <property type="match status" value="1"/>
</dbReference>
<dbReference type="VEuPathDB" id="FungiDB:M747DRAFT_342651"/>
<dbReference type="VEuPathDB" id="FungiDB:ATCC64974_101660"/>
<keyword evidence="7" id="KW-0653">Protein transport</keyword>
<evidence type="ECO:0000256" key="10">
    <source>
        <dbReference type="SAM" id="MobiDB-lite"/>
    </source>
</evidence>
<feature type="compositionally biased region" description="Polar residues" evidence="10">
    <location>
        <begin position="303"/>
        <end position="324"/>
    </location>
</feature>
<comment type="similarity">
    <text evidence="2">Belongs to the USE1 family.</text>
</comment>
<evidence type="ECO:0000313" key="12">
    <source>
        <dbReference type="EMBL" id="GAQ41823.1"/>
    </source>
</evidence>
<feature type="compositionally biased region" description="Low complexity" evidence="10">
    <location>
        <begin position="241"/>
        <end position="277"/>
    </location>
</feature>
<evidence type="ECO:0000256" key="1">
    <source>
        <dbReference type="ARBA" id="ARBA00004163"/>
    </source>
</evidence>
<evidence type="ECO:0000256" key="4">
    <source>
        <dbReference type="ARBA" id="ARBA00022692"/>
    </source>
</evidence>
<dbReference type="GO" id="GO:0005484">
    <property type="term" value="F:SNAP receptor activity"/>
    <property type="evidence" value="ECO:0007669"/>
    <property type="project" value="TreeGrafter"/>
</dbReference>
<evidence type="ECO:0000256" key="5">
    <source>
        <dbReference type="ARBA" id="ARBA00022824"/>
    </source>
</evidence>
<comment type="caution">
    <text evidence="12">The sequence shown here is derived from an EMBL/GenBank/DDBJ whole genome shotgun (WGS) entry which is preliminary data.</text>
</comment>
<protein>
    <submittedName>
        <fullName evidence="12">Synaptobrevin</fullName>
    </submittedName>
</protein>
<keyword evidence="9 11" id="KW-0472">Membrane</keyword>
<dbReference type="VEuPathDB" id="FungiDB:ASPNIDRAFT2_1188865"/>
<dbReference type="GO" id="GO:0015031">
    <property type="term" value="P:protein transport"/>
    <property type="evidence" value="ECO:0007669"/>
    <property type="project" value="UniProtKB-KW"/>
</dbReference>
<reference evidence="13" key="1">
    <citation type="journal article" date="2016" name="Genome Announc.">
        <title>Draft genome sequence of Aspergillus niger strain An76.</title>
        <authorList>
            <person name="Gong W."/>
            <person name="Cheng Z."/>
            <person name="Zhang H."/>
            <person name="Liu L."/>
            <person name="Gao P."/>
            <person name="Wang L."/>
        </authorList>
    </citation>
    <scope>NUCLEOTIDE SEQUENCE [LARGE SCALE GENOMIC DNA]</scope>
    <source>
        <strain evidence="13">An76</strain>
    </source>
</reference>
<evidence type="ECO:0000256" key="8">
    <source>
        <dbReference type="ARBA" id="ARBA00022989"/>
    </source>
</evidence>
<evidence type="ECO:0000256" key="9">
    <source>
        <dbReference type="ARBA" id="ARBA00023136"/>
    </source>
</evidence>
<evidence type="ECO:0000313" key="13">
    <source>
        <dbReference type="Proteomes" id="UP000068243"/>
    </source>
</evidence>
<evidence type="ECO:0000256" key="6">
    <source>
        <dbReference type="ARBA" id="ARBA00022892"/>
    </source>
</evidence>
<feature type="compositionally biased region" description="Acidic residues" evidence="10">
    <location>
        <begin position="194"/>
        <end position="209"/>
    </location>
</feature>
<dbReference type="GO" id="GO:0031201">
    <property type="term" value="C:SNARE complex"/>
    <property type="evidence" value="ECO:0007669"/>
    <property type="project" value="TreeGrafter"/>
</dbReference>